<evidence type="ECO:0000313" key="3">
    <source>
        <dbReference type="EMBL" id="MDI5972580.1"/>
    </source>
</evidence>
<feature type="domain" description="Roadblock/LAMTOR2" evidence="1">
    <location>
        <begin position="8"/>
        <end position="96"/>
    </location>
</feature>
<protein>
    <submittedName>
        <fullName evidence="3">Roadblock/LC7 domain-containing protein</fullName>
    </submittedName>
</protein>
<gene>
    <name evidence="2" type="ORF">POF43_023010</name>
    <name evidence="3" type="ORF">POF50_025110</name>
</gene>
<proteinExistence type="predicted"/>
<dbReference type="Gene3D" id="3.30.450.30">
    <property type="entry name" value="Dynein light chain 2a, cytoplasmic"/>
    <property type="match status" value="1"/>
</dbReference>
<dbReference type="SMART" id="SM00960">
    <property type="entry name" value="Robl_LC7"/>
    <property type="match status" value="1"/>
</dbReference>
<dbReference type="EMBL" id="JAAGKO020000038">
    <property type="protein sequence ID" value="MDI5965559.1"/>
    <property type="molecule type" value="Genomic_DNA"/>
</dbReference>
<dbReference type="InterPro" id="IPR004942">
    <property type="entry name" value="Roadblock/LAMTOR2_dom"/>
</dbReference>
<organism evidence="3">
    <name type="scientific">Streptantibioticus silvisoli</name>
    <dbReference type="NCBI Taxonomy" id="2705255"/>
    <lineage>
        <taxon>Bacteria</taxon>
        <taxon>Bacillati</taxon>
        <taxon>Actinomycetota</taxon>
        <taxon>Actinomycetes</taxon>
        <taxon>Kitasatosporales</taxon>
        <taxon>Streptomycetaceae</taxon>
        <taxon>Streptantibioticus</taxon>
    </lineage>
</organism>
<dbReference type="Pfam" id="PF03259">
    <property type="entry name" value="Robl_LC7"/>
    <property type="match status" value="1"/>
</dbReference>
<name>A0AA90H7T5_9ACTN</name>
<evidence type="ECO:0000259" key="1">
    <source>
        <dbReference type="SMART" id="SM00960"/>
    </source>
</evidence>
<sequence>MAYEAEVLEELGRLRSRLPGVTGVIAAGVDGLVLAEDAPGVEPEGIAALVAAALGVALRLVDVTGRRAFRELLIRGEDGYVGVYAAGASRVLAVLAEPRINVGRLHLEARRCGSALAAPRGAVRPAPAARPVQPASGRPDV</sequence>
<keyword evidence="4" id="KW-1185">Reference proteome</keyword>
<dbReference type="Proteomes" id="UP001156398">
    <property type="component" value="Unassembled WGS sequence"/>
</dbReference>
<reference evidence="3 4" key="1">
    <citation type="submission" date="2023-05" db="EMBL/GenBank/DDBJ databases">
        <title>Streptantibioticus silvisoli sp. nov., acidotolerant actinomycetes 1 from pine litter.</title>
        <authorList>
            <person name="Swiecimska M."/>
            <person name="Golinska P."/>
            <person name="Sangal V."/>
            <person name="Wachnowicz B."/>
            <person name="Goodfellow M."/>
        </authorList>
    </citation>
    <scope>NUCLEOTIDE SEQUENCE</scope>
    <source>
        <strain evidence="3">SL13</strain>
        <strain evidence="2 4">SL54</strain>
    </source>
</reference>
<evidence type="ECO:0000313" key="2">
    <source>
        <dbReference type="EMBL" id="MDI5965559.1"/>
    </source>
</evidence>
<accession>A0AA90H7T5</accession>
<dbReference type="SUPFAM" id="SSF103196">
    <property type="entry name" value="Roadblock/LC7 domain"/>
    <property type="match status" value="1"/>
</dbReference>
<comment type="caution">
    <text evidence="3">The sequence shown here is derived from an EMBL/GenBank/DDBJ whole genome shotgun (WGS) entry which is preliminary data.</text>
</comment>
<dbReference type="AlphaFoldDB" id="A0AA90H7T5"/>
<evidence type="ECO:0000313" key="4">
    <source>
        <dbReference type="Proteomes" id="UP001156398"/>
    </source>
</evidence>
<dbReference type="EMBL" id="JABXJJ020000034">
    <property type="protein sequence ID" value="MDI5972580.1"/>
    <property type="molecule type" value="Genomic_DNA"/>
</dbReference>